<feature type="binding site" evidence="6">
    <location>
        <position position="169"/>
    </location>
    <ligand>
        <name>ATP</name>
        <dbReference type="ChEBI" id="CHEBI:30616"/>
    </ligand>
</feature>
<evidence type="ECO:0000256" key="3">
    <source>
        <dbReference type="ARBA" id="ARBA00022777"/>
    </source>
</evidence>
<evidence type="ECO:0000256" key="7">
    <source>
        <dbReference type="RuleBase" id="RU000304"/>
    </source>
</evidence>
<keyword evidence="1" id="KW-0808">Transferase</keyword>
<dbReference type="PANTHER" id="PTHR11042:SF138">
    <property type="entry name" value="SERINE_THREONINE-PROTEIN KINASE IKS1-RELATED"/>
    <property type="match status" value="1"/>
</dbReference>
<keyword evidence="2 6" id="KW-0547">Nucleotide-binding</keyword>
<keyword evidence="9" id="KW-0812">Transmembrane</keyword>
<evidence type="ECO:0000259" key="10">
    <source>
        <dbReference type="PROSITE" id="PS50011"/>
    </source>
</evidence>
<accession>A0A8J6DZB1</accession>
<dbReference type="PROSITE" id="PS00107">
    <property type="entry name" value="PROTEIN_KINASE_ATP"/>
    <property type="match status" value="1"/>
</dbReference>
<dbReference type="Proteomes" id="UP000717585">
    <property type="component" value="Unassembled WGS sequence"/>
</dbReference>
<dbReference type="InterPro" id="IPR011009">
    <property type="entry name" value="Kinase-like_dom_sf"/>
</dbReference>
<dbReference type="OrthoDB" id="1405469at2759"/>
<dbReference type="InterPro" id="IPR050339">
    <property type="entry name" value="CC_SR_Kinase"/>
</dbReference>
<protein>
    <submittedName>
        <fullName evidence="11">Protein kinase domain</fullName>
    </submittedName>
</protein>
<dbReference type="SUPFAM" id="SSF56112">
    <property type="entry name" value="Protein kinase-like (PK-like)"/>
    <property type="match status" value="1"/>
</dbReference>
<evidence type="ECO:0000313" key="12">
    <source>
        <dbReference type="Proteomes" id="UP000717585"/>
    </source>
</evidence>
<evidence type="ECO:0000256" key="1">
    <source>
        <dbReference type="ARBA" id="ARBA00022679"/>
    </source>
</evidence>
<comment type="similarity">
    <text evidence="5">Belongs to the protein kinase superfamily. Ser/Thr protein kinase family. GCN2 subfamily.</text>
</comment>
<dbReference type="PANTHER" id="PTHR11042">
    <property type="entry name" value="EUKARYOTIC TRANSLATION INITIATION FACTOR 2-ALPHA KINASE EIF2-ALPHA KINASE -RELATED"/>
    <property type="match status" value="1"/>
</dbReference>
<dbReference type="AlphaFoldDB" id="A0A8J6DZB1"/>
<keyword evidence="9" id="KW-1133">Transmembrane helix</keyword>
<evidence type="ECO:0000256" key="2">
    <source>
        <dbReference type="ARBA" id="ARBA00022741"/>
    </source>
</evidence>
<feature type="transmembrane region" description="Helical" evidence="9">
    <location>
        <begin position="441"/>
        <end position="462"/>
    </location>
</feature>
<dbReference type="EMBL" id="JAHDYR010000064">
    <property type="protein sequence ID" value="KAG9390473.1"/>
    <property type="molecule type" value="Genomic_DNA"/>
</dbReference>
<evidence type="ECO:0000256" key="9">
    <source>
        <dbReference type="SAM" id="Phobius"/>
    </source>
</evidence>
<keyword evidence="4 6" id="KW-0067">ATP-binding</keyword>
<proteinExistence type="inferred from homology"/>
<dbReference type="Pfam" id="PF00069">
    <property type="entry name" value="Pkinase"/>
    <property type="match status" value="1"/>
</dbReference>
<dbReference type="Gene3D" id="1.10.510.10">
    <property type="entry name" value="Transferase(Phosphotransferase) domain 1"/>
    <property type="match status" value="1"/>
</dbReference>
<evidence type="ECO:0000313" key="11">
    <source>
        <dbReference type="EMBL" id="KAG9390473.1"/>
    </source>
</evidence>
<dbReference type="InterPro" id="IPR008271">
    <property type="entry name" value="Ser/Thr_kinase_AS"/>
</dbReference>
<comment type="caution">
    <text evidence="11">The sequence shown here is derived from an EMBL/GenBank/DDBJ whole genome shotgun (WGS) entry which is preliminary data.</text>
</comment>
<reference evidence="11" key="1">
    <citation type="submission" date="2021-05" db="EMBL/GenBank/DDBJ databases">
        <title>A free-living protist that lacks canonical eukaryotic 1 DNA replication and segregation systems.</title>
        <authorList>
            <person name="Salas-Leiva D.E."/>
            <person name="Tromer E.C."/>
            <person name="Curtis B.A."/>
            <person name="Jerlstrom-Hultqvist J."/>
            <person name="Kolisko M."/>
            <person name="Yi Z."/>
            <person name="Salas-Leiva J.S."/>
            <person name="Gallot-Lavallee L."/>
            <person name="Kops G.J.P.L."/>
            <person name="Archibald J.M."/>
            <person name="Simpson A.G.B."/>
            <person name="Roger A.J."/>
        </authorList>
    </citation>
    <scope>NUCLEOTIDE SEQUENCE</scope>
    <source>
        <strain evidence="11">BICM</strain>
    </source>
</reference>
<feature type="domain" description="Protein kinase" evidence="10">
    <location>
        <begin position="137"/>
        <end position="425"/>
    </location>
</feature>
<evidence type="ECO:0000256" key="4">
    <source>
        <dbReference type="ARBA" id="ARBA00022840"/>
    </source>
</evidence>
<keyword evidence="12" id="KW-1185">Reference proteome</keyword>
<dbReference type="GO" id="GO:0005524">
    <property type="term" value="F:ATP binding"/>
    <property type="evidence" value="ECO:0007669"/>
    <property type="project" value="UniProtKB-UniRule"/>
</dbReference>
<dbReference type="CDD" id="cd00180">
    <property type="entry name" value="PKc"/>
    <property type="match status" value="1"/>
</dbReference>
<dbReference type="PROSITE" id="PS00108">
    <property type="entry name" value="PROTEIN_KINASE_ST"/>
    <property type="match status" value="1"/>
</dbReference>
<dbReference type="GO" id="GO:0005737">
    <property type="term" value="C:cytoplasm"/>
    <property type="evidence" value="ECO:0007669"/>
    <property type="project" value="TreeGrafter"/>
</dbReference>
<dbReference type="PROSITE" id="PS50011">
    <property type="entry name" value="PROTEIN_KINASE_DOM"/>
    <property type="match status" value="1"/>
</dbReference>
<dbReference type="SMART" id="SM00220">
    <property type="entry name" value="S_TKc"/>
    <property type="match status" value="1"/>
</dbReference>
<keyword evidence="9" id="KW-0472">Membrane</keyword>
<evidence type="ECO:0000256" key="6">
    <source>
        <dbReference type="PROSITE-ProRule" id="PRU10141"/>
    </source>
</evidence>
<sequence length="463" mass="50812">MDALERSIIIRPNRSMLSMDESPFPTAPPSPETESALLPLSSFGDHRVMQYSTSYERTVSTVAYHCPVCGQRTSRPINPMDADQYWMNLEMHVPRQPYYAIEGDMDDEDTPYDVPDTDGLHDLSAASLNNGYYSTFFTNETLIGRGSFGSVYRVTHRLGDIELGTYAVKRVPVGDSRPWLLRVLREVHALETLRHPNVVDYHHSWLETYSDGPACPSVPHLFLLLDYAAGGSLTSFVEAMQRGDLVVPAQVVAEMCTGMVNGLAHLHSVNVLHRDLKPENILLLSSVDEAQATWDTPIPVVPRPQLADFGQCGDVEALPADGQTGTMEFMAPEKIFDAELPWTEAMDVYSLGLTLFYLVTAGGLPERQLRALRAVHVPCDHFIGSAPVVSNHLIAVIERCVAEDPAERPSAREVARLLSEKHPGLSVSSEASSGAHSTRRMVFAGAVGVGLGFGLAAGRIVFR</sequence>
<organism evidence="11 12">
    <name type="scientific">Carpediemonas membranifera</name>
    <dbReference type="NCBI Taxonomy" id="201153"/>
    <lineage>
        <taxon>Eukaryota</taxon>
        <taxon>Metamonada</taxon>
        <taxon>Carpediemonas-like organisms</taxon>
        <taxon>Carpediemonas</taxon>
    </lineage>
</organism>
<keyword evidence="7" id="KW-0723">Serine/threonine-protein kinase</keyword>
<dbReference type="GO" id="GO:0004674">
    <property type="term" value="F:protein serine/threonine kinase activity"/>
    <property type="evidence" value="ECO:0007669"/>
    <property type="project" value="UniProtKB-KW"/>
</dbReference>
<feature type="region of interest" description="Disordered" evidence="8">
    <location>
        <begin position="15"/>
        <end position="34"/>
    </location>
</feature>
<dbReference type="InterPro" id="IPR000719">
    <property type="entry name" value="Prot_kinase_dom"/>
</dbReference>
<gene>
    <name evidence="11" type="ORF">J8273_7824</name>
</gene>
<name>A0A8J6DZB1_9EUKA</name>
<dbReference type="InterPro" id="IPR017441">
    <property type="entry name" value="Protein_kinase_ATP_BS"/>
</dbReference>
<evidence type="ECO:0000256" key="5">
    <source>
        <dbReference type="ARBA" id="ARBA00037982"/>
    </source>
</evidence>
<keyword evidence="3 11" id="KW-0418">Kinase</keyword>
<dbReference type="Gene3D" id="3.30.200.20">
    <property type="entry name" value="Phosphorylase Kinase, domain 1"/>
    <property type="match status" value="1"/>
</dbReference>
<evidence type="ECO:0000256" key="8">
    <source>
        <dbReference type="SAM" id="MobiDB-lite"/>
    </source>
</evidence>
<dbReference type="GO" id="GO:0005634">
    <property type="term" value="C:nucleus"/>
    <property type="evidence" value="ECO:0007669"/>
    <property type="project" value="TreeGrafter"/>
</dbReference>